<evidence type="ECO:0000256" key="13">
    <source>
        <dbReference type="PIRSR" id="PIRSR602717-51"/>
    </source>
</evidence>
<name>A0A1E4SJH1_9ASCO</name>
<reference evidence="16" key="1">
    <citation type="submission" date="2016-05" db="EMBL/GenBank/DDBJ databases">
        <title>Comparative genomics of biotechnologically important yeasts.</title>
        <authorList>
            <consortium name="DOE Joint Genome Institute"/>
            <person name="Riley R."/>
            <person name="Haridas S."/>
            <person name="Wolfe K.H."/>
            <person name="Lopes M.R."/>
            <person name="Hittinger C.T."/>
            <person name="Goker M."/>
            <person name="Salamov A."/>
            <person name="Wisecaver J."/>
            <person name="Long T.M."/>
            <person name="Aerts A.L."/>
            <person name="Barry K."/>
            <person name="Choi C."/>
            <person name="Clum A."/>
            <person name="Coughlan A.Y."/>
            <person name="Deshpande S."/>
            <person name="Douglass A.P."/>
            <person name="Hanson S.J."/>
            <person name="Klenk H.-P."/>
            <person name="Labutti K."/>
            <person name="Lapidus A."/>
            <person name="Lindquist E."/>
            <person name="Lipzen A."/>
            <person name="Meier-Kolthoff J.P."/>
            <person name="Ohm R.A."/>
            <person name="Otillar R.P."/>
            <person name="Pangilinan J."/>
            <person name="Peng Y."/>
            <person name="Rokas A."/>
            <person name="Rosa C.A."/>
            <person name="Scheuner C."/>
            <person name="Sibirny A.A."/>
            <person name="Slot J.C."/>
            <person name="Stielow J.B."/>
            <person name="Sun H."/>
            <person name="Kurtzman C.P."/>
            <person name="Blackwell M."/>
            <person name="Grigoriev I.V."/>
            <person name="Jeffries T.W."/>
        </authorList>
    </citation>
    <scope>NUCLEOTIDE SEQUENCE [LARGE SCALE GENOMIC DNA]</scope>
    <source>
        <strain evidence="16">NRRL Y-17324</strain>
    </source>
</reference>
<dbReference type="GO" id="GO:0005634">
    <property type="term" value="C:nucleus"/>
    <property type="evidence" value="ECO:0007669"/>
    <property type="project" value="UniProtKB-SubCell"/>
</dbReference>
<evidence type="ECO:0000256" key="12">
    <source>
        <dbReference type="ARBA" id="ARBA00023315"/>
    </source>
</evidence>
<sequence>MSHDTNSADDTLYGVLNSRNIGRVDFGNHEFDTWYGNAAYFNPLDVNHSDLGYSFLNKLVHDPGFKIKKKADGHIPSDGYWLDKLYVCDYCFKYTANETEIHNHRVVCPLNKPKPTIGKLVYRDDVTPYYIRQIRGFKYPLYCQNMCLFGKLFLDDKSVYYNIDYFDFYVVYGQDGGSNFKPMGFFSKEVLSYDNNNNLACICIFPPFQRRHLGSLLIEFLYALAKVTPGQLKSGPEFPLSPYGKVSYLKFWSKHLANIIHNHLINKKRFTISELSDLTGYRNEDVLFTLEFMKLLKQEKNGRVTLMLGNFDRWCAENKFDPSQERNMLNPEYLLV</sequence>
<dbReference type="InterPro" id="IPR016181">
    <property type="entry name" value="Acyl_CoA_acyltransferase"/>
</dbReference>
<dbReference type="STRING" id="984487.A0A1E4SJH1"/>
<evidence type="ECO:0000256" key="8">
    <source>
        <dbReference type="ARBA" id="ARBA00022990"/>
    </source>
</evidence>
<dbReference type="Gene3D" id="3.30.60.60">
    <property type="entry name" value="N-acetyl transferase-like"/>
    <property type="match status" value="1"/>
</dbReference>
<protein>
    <recommendedName>
        <fullName evidence="3">histone acetyltransferase</fullName>
        <ecNumber evidence="3">2.3.1.48</ecNumber>
    </recommendedName>
</protein>
<dbReference type="GO" id="GO:0033255">
    <property type="term" value="C:SAS acetyltransferase complex"/>
    <property type="evidence" value="ECO:0007669"/>
    <property type="project" value="EnsemblFungi"/>
</dbReference>
<evidence type="ECO:0000256" key="1">
    <source>
        <dbReference type="ARBA" id="ARBA00004123"/>
    </source>
</evidence>
<dbReference type="PANTHER" id="PTHR10615">
    <property type="entry name" value="HISTONE ACETYLTRANSFERASE"/>
    <property type="match status" value="1"/>
</dbReference>
<dbReference type="GO" id="GO:0035267">
    <property type="term" value="C:NuA4 histone acetyltransferase complex"/>
    <property type="evidence" value="ECO:0007669"/>
    <property type="project" value="TreeGrafter"/>
</dbReference>
<keyword evidence="12" id="KW-0012">Acyltransferase</keyword>
<evidence type="ECO:0000256" key="6">
    <source>
        <dbReference type="ARBA" id="ARBA00022771"/>
    </source>
</evidence>
<feature type="domain" description="MYST-type HAT" evidence="14">
    <location>
        <begin position="16"/>
        <end position="316"/>
    </location>
</feature>
<dbReference type="EMBL" id="KV453911">
    <property type="protein sequence ID" value="ODV79653.1"/>
    <property type="molecule type" value="Genomic_DNA"/>
</dbReference>
<dbReference type="OrthoDB" id="787137at2759"/>
<evidence type="ECO:0000256" key="2">
    <source>
        <dbReference type="ARBA" id="ARBA00010107"/>
    </source>
</evidence>
<dbReference type="GO" id="GO:0031509">
    <property type="term" value="P:subtelomeric heterochromatin formation"/>
    <property type="evidence" value="ECO:0007669"/>
    <property type="project" value="EnsemblFungi"/>
</dbReference>
<dbReference type="Proteomes" id="UP000094285">
    <property type="component" value="Unassembled WGS sequence"/>
</dbReference>
<dbReference type="GO" id="GO:0000781">
    <property type="term" value="C:chromosome, telomeric region"/>
    <property type="evidence" value="ECO:0007669"/>
    <property type="project" value="GOC"/>
</dbReference>
<keyword evidence="6" id="KW-0863">Zinc-finger</keyword>
<keyword evidence="10" id="KW-0804">Transcription</keyword>
<keyword evidence="8" id="KW-0007">Acetylation</keyword>
<keyword evidence="7" id="KW-0862">Zinc</keyword>
<dbReference type="InterPro" id="IPR036388">
    <property type="entry name" value="WH-like_DNA-bd_sf"/>
</dbReference>
<keyword evidence="9" id="KW-0805">Transcription regulation</keyword>
<keyword evidence="16" id="KW-1185">Reference proteome</keyword>
<dbReference type="EC" id="2.3.1.48" evidence="3"/>
<evidence type="ECO:0000256" key="10">
    <source>
        <dbReference type="ARBA" id="ARBA00023163"/>
    </source>
</evidence>
<organism evidence="15 16">
    <name type="scientific">Suhomyces tanzawaensis NRRL Y-17324</name>
    <dbReference type="NCBI Taxonomy" id="984487"/>
    <lineage>
        <taxon>Eukaryota</taxon>
        <taxon>Fungi</taxon>
        <taxon>Dikarya</taxon>
        <taxon>Ascomycota</taxon>
        <taxon>Saccharomycotina</taxon>
        <taxon>Pichiomycetes</taxon>
        <taxon>Debaryomycetaceae</taxon>
        <taxon>Suhomyces</taxon>
    </lineage>
</organism>
<evidence type="ECO:0000256" key="7">
    <source>
        <dbReference type="ARBA" id="ARBA00022833"/>
    </source>
</evidence>
<accession>A0A1E4SJH1</accession>
<dbReference type="GO" id="GO:0006355">
    <property type="term" value="P:regulation of DNA-templated transcription"/>
    <property type="evidence" value="ECO:0007669"/>
    <property type="project" value="InterPro"/>
</dbReference>
<dbReference type="Gene3D" id="3.40.630.30">
    <property type="match status" value="1"/>
</dbReference>
<evidence type="ECO:0000256" key="11">
    <source>
        <dbReference type="ARBA" id="ARBA00023242"/>
    </source>
</evidence>
<dbReference type="RefSeq" id="XP_020064775.1">
    <property type="nucleotide sequence ID" value="XM_020209816.1"/>
</dbReference>
<keyword evidence="4" id="KW-0808">Transferase</keyword>
<dbReference type="SUPFAM" id="SSF55729">
    <property type="entry name" value="Acyl-CoA N-acyltransferases (Nat)"/>
    <property type="match status" value="1"/>
</dbReference>
<comment type="subcellular location">
    <subcellularLocation>
        <location evidence="1">Nucleus</location>
    </subcellularLocation>
</comment>
<feature type="active site" description="Proton donor/acceptor" evidence="13">
    <location>
        <position position="237"/>
    </location>
</feature>
<dbReference type="PANTHER" id="PTHR10615:SF219">
    <property type="entry name" value="HISTONE ACETYLTRANSFERASE KAT5"/>
    <property type="match status" value="1"/>
</dbReference>
<dbReference type="GO" id="GO:0008270">
    <property type="term" value="F:zinc ion binding"/>
    <property type="evidence" value="ECO:0007669"/>
    <property type="project" value="UniProtKB-KW"/>
</dbReference>
<dbReference type="GO" id="GO:0046972">
    <property type="term" value="F:histone H4K16 acetyltransferase activity"/>
    <property type="evidence" value="ECO:0007669"/>
    <property type="project" value="TreeGrafter"/>
</dbReference>
<dbReference type="GeneID" id="30983952"/>
<dbReference type="InterPro" id="IPR040706">
    <property type="entry name" value="Zf-MYST"/>
</dbReference>
<dbReference type="InterPro" id="IPR050603">
    <property type="entry name" value="MYST_HAT"/>
</dbReference>
<dbReference type="AlphaFoldDB" id="A0A1E4SJH1"/>
<evidence type="ECO:0000256" key="9">
    <source>
        <dbReference type="ARBA" id="ARBA00023015"/>
    </source>
</evidence>
<dbReference type="InterPro" id="IPR002717">
    <property type="entry name" value="HAT_MYST-type"/>
</dbReference>
<evidence type="ECO:0000256" key="5">
    <source>
        <dbReference type="ARBA" id="ARBA00022723"/>
    </source>
</evidence>
<dbReference type="GO" id="GO:0030466">
    <property type="term" value="P:silent mating-type cassette heterochromatin formation"/>
    <property type="evidence" value="ECO:0007669"/>
    <property type="project" value="EnsemblFungi"/>
</dbReference>
<dbReference type="PROSITE" id="PS51726">
    <property type="entry name" value="MYST_HAT"/>
    <property type="match status" value="1"/>
</dbReference>
<evidence type="ECO:0000313" key="16">
    <source>
        <dbReference type="Proteomes" id="UP000094285"/>
    </source>
</evidence>
<evidence type="ECO:0000259" key="14">
    <source>
        <dbReference type="PROSITE" id="PS51726"/>
    </source>
</evidence>
<dbReference type="Pfam" id="PF01853">
    <property type="entry name" value="MOZ_SAS"/>
    <property type="match status" value="1"/>
</dbReference>
<dbReference type="Pfam" id="PF17772">
    <property type="entry name" value="zf-MYST"/>
    <property type="match status" value="1"/>
</dbReference>
<gene>
    <name evidence="15" type="ORF">CANTADRAFT_50365</name>
</gene>
<evidence type="ECO:0000313" key="15">
    <source>
        <dbReference type="EMBL" id="ODV79653.1"/>
    </source>
</evidence>
<evidence type="ECO:0000256" key="3">
    <source>
        <dbReference type="ARBA" id="ARBA00013184"/>
    </source>
</evidence>
<keyword evidence="5" id="KW-0479">Metal-binding</keyword>
<keyword evidence="11" id="KW-0539">Nucleus</keyword>
<proteinExistence type="inferred from homology"/>
<evidence type="ECO:0000256" key="4">
    <source>
        <dbReference type="ARBA" id="ARBA00022679"/>
    </source>
</evidence>
<dbReference type="Gene3D" id="1.10.10.10">
    <property type="entry name" value="Winged helix-like DNA-binding domain superfamily/Winged helix DNA-binding domain"/>
    <property type="match status" value="1"/>
</dbReference>
<comment type="similarity">
    <text evidence="2">Belongs to the MYST (SAS/MOZ) family.</text>
</comment>